<accession>A0AAN7JPL3</accession>
<reference evidence="5 6" key="1">
    <citation type="journal article" date="2023" name="Hortic Res">
        <title>Pangenome of water caltrop reveals structural variations and asymmetric subgenome divergence after allopolyploidization.</title>
        <authorList>
            <person name="Zhang X."/>
            <person name="Chen Y."/>
            <person name="Wang L."/>
            <person name="Yuan Y."/>
            <person name="Fang M."/>
            <person name="Shi L."/>
            <person name="Lu R."/>
            <person name="Comes H.P."/>
            <person name="Ma Y."/>
            <person name="Chen Y."/>
            <person name="Huang G."/>
            <person name="Zhou Y."/>
            <person name="Zheng Z."/>
            <person name="Qiu Y."/>
        </authorList>
    </citation>
    <scope>NUCLEOTIDE SEQUENCE [LARGE SCALE GENOMIC DNA]</scope>
    <source>
        <tissue evidence="5">Roots</tissue>
    </source>
</reference>
<dbReference type="Pfam" id="PF14432">
    <property type="entry name" value="DYW_deaminase"/>
    <property type="match status" value="1"/>
</dbReference>
<name>A0AAN7JPL3_9MYRT</name>
<proteinExistence type="inferred from homology"/>
<evidence type="ECO:0000313" key="5">
    <source>
        <dbReference type="EMBL" id="KAK4751454.1"/>
    </source>
</evidence>
<evidence type="ECO:0000313" key="6">
    <source>
        <dbReference type="Proteomes" id="UP001345219"/>
    </source>
</evidence>
<comment type="similarity">
    <text evidence="1">Belongs to the PPR family. PCMP-H subfamily.</text>
</comment>
<feature type="repeat" description="PPR" evidence="3">
    <location>
        <begin position="167"/>
        <end position="201"/>
    </location>
</feature>
<evidence type="ECO:0000256" key="3">
    <source>
        <dbReference type="PROSITE-ProRule" id="PRU00708"/>
    </source>
</evidence>
<dbReference type="InterPro" id="IPR011990">
    <property type="entry name" value="TPR-like_helical_dom_sf"/>
</dbReference>
<dbReference type="PANTHER" id="PTHR47926:SF522">
    <property type="entry name" value="TETRATRICOPEPTIDE REPEAT-LIKE SUPERFAMILY PROTEIN"/>
    <property type="match status" value="1"/>
</dbReference>
<keyword evidence="2" id="KW-0677">Repeat</keyword>
<feature type="repeat" description="PPR" evidence="3">
    <location>
        <begin position="270"/>
        <end position="300"/>
    </location>
</feature>
<dbReference type="InterPro" id="IPR046960">
    <property type="entry name" value="PPR_At4g14850-like_plant"/>
</dbReference>
<gene>
    <name evidence="5" type="ORF">SAY87_004936</name>
</gene>
<dbReference type="NCBIfam" id="TIGR00756">
    <property type="entry name" value="PPR"/>
    <property type="match status" value="6"/>
</dbReference>
<dbReference type="PANTHER" id="PTHR47926">
    <property type="entry name" value="PENTATRICOPEPTIDE REPEAT-CONTAINING PROTEIN"/>
    <property type="match status" value="1"/>
</dbReference>
<dbReference type="SUPFAM" id="SSF48452">
    <property type="entry name" value="TPR-like"/>
    <property type="match status" value="1"/>
</dbReference>
<dbReference type="Proteomes" id="UP001345219">
    <property type="component" value="Chromosome 4"/>
</dbReference>
<comment type="caution">
    <text evidence="5">The sequence shown here is derived from an EMBL/GenBank/DDBJ whole genome shotgun (WGS) entry which is preliminary data.</text>
</comment>
<feature type="repeat" description="PPR" evidence="3">
    <location>
        <begin position="373"/>
        <end position="407"/>
    </location>
</feature>
<feature type="domain" description="DYW" evidence="4">
    <location>
        <begin position="813"/>
        <end position="904"/>
    </location>
</feature>
<feature type="repeat" description="PPR" evidence="3">
    <location>
        <begin position="592"/>
        <end position="626"/>
    </location>
</feature>
<dbReference type="GO" id="GO:0099402">
    <property type="term" value="P:plant organ development"/>
    <property type="evidence" value="ECO:0007669"/>
    <property type="project" value="UniProtKB-ARBA"/>
</dbReference>
<dbReference type="PROSITE" id="PS51375">
    <property type="entry name" value="PPR"/>
    <property type="match status" value="5"/>
</dbReference>
<dbReference type="InterPro" id="IPR002885">
    <property type="entry name" value="PPR_rpt"/>
</dbReference>
<dbReference type="Gene3D" id="1.25.40.10">
    <property type="entry name" value="Tetratricopeptide repeat domain"/>
    <property type="match status" value="4"/>
</dbReference>
<evidence type="ECO:0000256" key="2">
    <source>
        <dbReference type="ARBA" id="ARBA00022737"/>
    </source>
</evidence>
<dbReference type="EMBL" id="JAXIOK010000017">
    <property type="protein sequence ID" value="KAK4751454.1"/>
    <property type="molecule type" value="Genomic_DNA"/>
</dbReference>
<sequence>MAALVPAAASQSTPYLSRDPIPHPFFNPVSSNHGWSSQSSRCSAMELHLKRLTRTVQAFDGMPVKYGLSSTSSVSSSTGFDRALVSFEKMMAEGLMPSGFFLLSLLEGIMTTGDVQLGKQLHSFAIRGGFVVDVGARVSLINMYSSLGMLDDSRRVFDEISMISLNDGQLWNSMISAYLSHDHFPRAFLLYQDMLSLGFDRSMASTHVKVLKACGSTEDDRYGKMIHGRIIKDEALVKETCIQNCLVTFYAKCRRLDYAYRLFEGIYGKDVVSWNAIISANEQNSREDEAVHLFYRMIRDDPFVHPNRITFLSILSSFSRLGALRLGKEINGHIIRSGIAADVSIVNALITMYSRCKQIRKAEVIFEKALCKDIVTWNSMLAAYEQNDMQEKCLDLFNRMQISGLQPDGHSFTIACSAALSESGNRRLSVLRAREFHGHALRRCSMEVMENIPVSNAILKMYSKCDCIDYASRVFASMRSRDSYSWNAIMDAYCRNNKCKDAFIVYIEMLELDLSIDHITYSTLLTSCGSSADLLLGKQLHSITLKTVLGQETGSVDENSMLSIANCLISMYAKCGSIGDACRVFARMDKKDVISWTAMITGYAEHGFVLESLKLFEKMKKTGVQPNEVTFLGLIMACSHGGLVEKGEHYFHSMTKDYGIRPSAEHYAIMLDLFGRAGWLNRAREFLASAISNNRLISSDELKLWKVLLSSCILRKELDLGIESAGRVLMLAPEDESAHVQLSNLYAMSGFWEDAIKVRKIMQEKGLKKEVGCSWIDVNNKRHVFVAGDAYHVERRQIYKKLEELDMKVRDLGYRPTTDFVVHDMEEIEKEMVLRSHSERLAVAFGLLKRKYGPIRVIKNLRVCRDCHDWMKFTSQVEKVEILLRDARRFHCFHDRKCSCGDFW</sequence>
<protein>
    <recommendedName>
        <fullName evidence="4">DYW domain-containing protein</fullName>
    </recommendedName>
</protein>
<dbReference type="Pfam" id="PF01535">
    <property type="entry name" value="PPR"/>
    <property type="match status" value="5"/>
</dbReference>
<dbReference type="GO" id="GO:0003723">
    <property type="term" value="F:RNA binding"/>
    <property type="evidence" value="ECO:0007669"/>
    <property type="project" value="InterPro"/>
</dbReference>
<keyword evidence="6" id="KW-1185">Reference proteome</keyword>
<dbReference type="Pfam" id="PF13041">
    <property type="entry name" value="PPR_2"/>
    <property type="match status" value="3"/>
</dbReference>
<dbReference type="AlphaFoldDB" id="A0AAN7JPL3"/>
<dbReference type="InterPro" id="IPR046848">
    <property type="entry name" value="E_motif"/>
</dbReference>
<dbReference type="GO" id="GO:0009451">
    <property type="term" value="P:RNA modification"/>
    <property type="evidence" value="ECO:0007669"/>
    <property type="project" value="InterPro"/>
</dbReference>
<evidence type="ECO:0000256" key="1">
    <source>
        <dbReference type="ARBA" id="ARBA00006643"/>
    </source>
</evidence>
<organism evidence="5 6">
    <name type="scientific">Trapa incisa</name>
    <dbReference type="NCBI Taxonomy" id="236973"/>
    <lineage>
        <taxon>Eukaryota</taxon>
        <taxon>Viridiplantae</taxon>
        <taxon>Streptophyta</taxon>
        <taxon>Embryophyta</taxon>
        <taxon>Tracheophyta</taxon>
        <taxon>Spermatophyta</taxon>
        <taxon>Magnoliopsida</taxon>
        <taxon>eudicotyledons</taxon>
        <taxon>Gunneridae</taxon>
        <taxon>Pentapetalae</taxon>
        <taxon>rosids</taxon>
        <taxon>malvids</taxon>
        <taxon>Myrtales</taxon>
        <taxon>Lythraceae</taxon>
        <taxon>Trapa</taxon>
    </lineage>
</organism>
<dbReference type="InterPro" id="IPR032867">
    <property type="entry name" value="DYW_dom"/>
</dbReference>
<evidence type="ECO:0000259" key="4">
    <source>
        <dbReference type="Pfam" id="PF14432"/>
    </source>
</evidence>
<dbReference type="FunFam" id="1.25.40.10:FF:000158">
    <property type="entry name" value="pentatricopeptide repeat-containing protein At2g33680"/>
    <property type="match status" value="1"/>
</dbReference>
<feature type="repeat" description="PPR" evidence="3">
    <location>
        <begin position="482"/>
        <end position="516"/>
    </location>
</feature>
<dbReference type="Pfam" id="PF20431">
    <property type="entry name" value="E_motif"/>
    <property type="match status" value="1"/>
</dbReference>
<dbReference type="GO" id="GO:0008270">
    <property type="term" value="F:zinc ion binding"/>
    <property type="evidence" value="ECO:0007669"/>
    <property type="project" value="InterPro"/>
</dbReference>